<protein>
    <recommendedName>
        <fullName evidence="4">Plexin cytoplasmic RasGAP domain-containing protein</fullName>
    </recommendedName>
</protein>
<gene>
    <name evidence="2" type="ORF">DILT_LOCUS13755</name>
</gene>
<accession>A0A3P7LVE6</accession>
<dbReference type="InterPro" id="IPR008936">
    <property type="entry name" value="Rho_GTPase_activation_prot"/>
</dbReference>
<feature type="transmembrane region" description="Helical" evidence="1">
    <location>
        <begin position="200"/>
        <end position="223"/>
    </location>
</feature>
<dbReference type="InterPro" id="IPR031148">
    <property type="entry name" value="Plexin"/>
</dbReference>
<dbReference type="GO" id="GO:0017154">
    <property type="term" value="F:semaphorin receptor activity"/>
    <property type="evidence" value="ECO:0007669"/>
    <property type="project" value="InterPro"/>
</dbReference>
<evidence type="ECO:0000256" key="1">
    <source>
        <dbReference type="SAM" id="Phobius"/>
    </source>
</evidence>
<dbReference type="EMBL" id="UYRU01071492">
    <property type="protein sequence ID" value="VDN21095.1"/>
    <property type="molecule type" value="Genomic_DNA"/>
</dbReference>
<dbReference type="AlphaFoldDB" id="A0A3P7LVE6"/>
<dbReference type="PANTHER" id="PTHR22625">
    <property type="entry name" value="PLEXIN"/>
    <property type="match status" value="1"/>
</dbReference>
<dbReference type="PANTHER" id="PTHR22625:SF70">
    <property type="entry name" value="PLEXIN A, ISOFORM A"/>
    <property type="match status" value="1"/>
</dbReference>
<sequence>MRSARLASLEPRFVAVGIDVDDAEFADDAASSSQPPLPAGPLTVPYGFILDNVDSALVVGKLEVLSNPRVLPFPDDLRIEPLALSPDEDKDESAASALVNSSAVLPSRDHHLLRLHGHFESLVKAPTLQSPEELSVRIGNSHECHVTAVTAEELRCDLSRQGLQEDEEYEVKVRFGQYLEERPGRIQFKQISIFGDGGRLGIIVGGVLVVVFVLLSFIIFVIWCRFHRLERNLEVKFQQRWAEQEKCVARAFKQDFMELQTHMVEFAQDLNKNSLPFRDYQTYCLFSLFPDYHNELQRPRSPHCIPITPSLRGAHSNGGGVVADMTASLANPTLGHPLSSSFHVSSTFLMEMCLRVARDYSCLCWQYYLPNSSCYGCQGLC</sequence>
<dbReference type="Gene3D" id="1.10.506.10">
    <property type="entry name" value="GTPase Activation - p120gap, domain 1"/>
    <property type="match status" value="1"/>
</dbReference>
<dbReference type="GO" id="GO:0005886">
    <property type="term" value="C:plasma membrane"/>
    <property type="evidence" value="ECO:0007669"/>
    <property type="project" value="TreeGrafter"/>
</dbReference>
<dbReference type="GO" id="GO:0030334">
    <property type="term" value="P:regulation of cell migration"/>
    <property type="evidence" value="ECO:0007669"/>
    <property type="project" value="TreeGrafter"/>
</dbReference>
<name>A0A3P7LVE6_DIBLA</name>
<evidence type="ECO:0000313" key="3">
    <source>
        <dbReference type="Proteomes" id="UP000281553"/>
    </source>
</evidence>
<evidence type="ECO:0000313" key="2">
    <source>
        <dbReference type="EMBL" id="VDN21095.1"/>
    </source>
</evidence>
<reference evidence="2 3" key="1">
    <citation type="submission" date="2018-11" db="EMBL/GenBank/DDBJ databases">
        <authorList>
            <consortium name="Pathogen Informatics"/>
        </authorList>
    </citation>
    <scope>NUCLEOTIDE SEQUENCE [LARGE SCALE GENOMIC DNA]</scope>
</reference>
<keyword evidence="1" id="KW-0812">Transmembrane</keyword>
<dbReference type="GO" id="GO:0002116">
    <property type="term" value="C:semaphorin receptor complex"/>
    <property type="evidence" value="ECO:0007669"/>
    <property type="project" value="TreeGrafter"/>
</dbReference>
<evidence type="ECO:0008006" key="4">
    <source>
        <dbReference type="Google" id="ProtNLM"/>
    </source>
</evidence>
<organism evidence="2 3">
    <name type="scientific">Dibothriocephalus latus</name>
    <name type="common">Fish tapeworm</name>
    <name type="synonym">Diphyllobothrium latum</name>
    <dbReference type="NCBI Taxonomy" id="60516"/>
    <lineage>
        <taxon>Eukaryota</taxon>
        <taxon>Metazoa</taxon>
        <taxon>Spiralia</taxon>
        <taxon>Lophotrochozoa</taxon>
        <taxon>Platyhelminthes</taxon>
        <taxon>Cestoda</taxon>
        <taxon>Eucestoda</taxon>
        <taxon>Diphyllobothriidea</taxon>
        <taxon>Diphyllobothriidae</taxon>
        <taxon>Dibothriocephalus</taxon>
    </lineage>
</organism>
<keyword evidence="1" id="KW-1133">Transmembrane helix</keyword>
<dbReference type="Proteomes" id="UP000281553">
    <property type="component" value="Unassembled WGS sequence"/>
</dbReference>
<proteinExistence type="predicted"/>
<keyword evidence="1" id="KW-0472">Membrane</keyword>
<keyword evidence="3" id="KW-1185">Reference proteome</keyword>
<dbReference type="OrthoDB" id="125363at2759"/>